<dbReference type="PANTHER" id="PTHR43132">
    <property type="entry name" value="ARSENICAL RESISTANCE OPERON REPRESSOR ARSR-RELATED"/>
    <property type="match status" value="1"/>
</dbReference>
<dbReference type="Proteomes" id="UP000317199">
    <property type="component" value="Chromosome"/>
</dbReference>
<dbReference type="CDD" id="cd00090">
    <property type="entry name" value="HTH_ARSR"/>
    <property type="match status" value="1"/>
</dbReference>
<dbReference type="Gene3D" id="1.10.10.10">
    <property type="entry name" value="Winged helix-like DNA-binding domain superfamily/Winged helix DNA-binding domain"/>
    <property type="match status" value="1"/>
</dbReference>
<dbReference type="NCBIfam" id="NF033788">
    <property type="entry name" value="HTH_metalloreg"/>
    <property type="match status" value="1"/>
</dbReference>
<evidence type="ECO:0000313" key="6">
    <source>
        <dbReference type="Proteomes" id="UP000317199"/>
    </source>
</evidence>
<dbReference type="PANTHER" id="PTHR43132:SF2">
    <property type="entry name" value="ARSENICAL RESISTANCE OPERON REPRESSOR ARSR-RELATED"/>
    <property type="match status" value="1"/>
</dbReference>
<dbReference type="OrthoDB" id="9796124at2"/>
<protein>
    <submittedName>
        <fullName evidence="5">Winged helix-turn-helix transcriptional regulator</fullName>
    </submittedName>
</protein>
<dbReference type="InterPro" id="IPR001845">
    <property type="entry name" value="HTH_ArsR_DNA-bd_dom"/>
</dbReference>
<dbReference type="SUPFAM" id="SSF46785">
    <property type="entry name" value="Winged helix' DNA-binding domain"/>
    <property type="match status" value="1"/>
</dbReference>
<gene>
    <name evidence="5" type="ORF">FKV23_03080</name>
</gene>
<dbReference type="InterPro" id="IPR011991">
    <property type="entry name" value="ArsR-like_HTH"/>
</dbReference>
<name>A0A514BP82_9GAMM</name>
<keyword evidence="2" id="KW-0238">DNA-binding</keyword>
<evidence type="ECO:0000313" key="5">
    <source>
        <dbReference type="EMBL" id="QDH69190.1"/>
    </source>
</evidence>
<dbReference type="EMBL" id="CP041242">
    <property type="protein sequence ID" value="QDH69190.1"/>
    <property type="molecule type" value="Genomic_DNA"/>
</dbReference>
<keyword evidence="1" id="KW-0805">Transcription regulation</keyword>
<dbReference type="GO" id="GO:0003700">
    <property type="term" value="F:DNA-binding transcription factor activity"/>
    <property type="evidence" value="ECO:0007669"/>
    <property type="project" value="InterPro"/>
</dbReference>
<evidence type="ECO:0000256" key="3">
    <source>
        <dbReference type="ARBA" id="ARBA00023163"/>
    </source>
</evidence>
<dbReference type="PRINTS" id="PR00778">
    <property type="entry name" value="HTHARSR"/>
</dbReference>
<keyword evidence="3" id="KW-0804">Transcription</keyword>
<dbReference type="GO" id="GO:0003677">
    <property type="term" value="F:DNA binding"/>
    <property type="evidence" value="ECO:0007669"/>
    <property type="project" value="UniProtKB-KW"/>
</dbReference>
<dbReference type="PROSITE" id="PS50987">
    <property type="entry name" value="HTH_ARSR_2"/>
    <property type="match status" value="1"/>
</dbReference>
<sequence length="114" mass="12490">MPGTIHPPTPPSAEQMRAHAGDATRLLKALANERRLMILCMLVEGERSVGDLNAHLELSQSALSQHLAVLREDGLVSTRREAQTIYYALAEGPARHIIDTLHRIYCAGDPSLRG</sequence>
<dbReference type="InterPro" id="IPR051011">
    <property type="entry name" value="Metal_resp_trans_reg"/>
</dbReference>
<dbReference type="RefSeq" id="WP_141622532.1">
    <property type="nucleotide sequence ID" value="NZ_CP041242.1"/>
</dbReference>
<organism evidence="5 6">
    <name type="scientific">Marilutibacter alkalisoli</name>
    <dbReference type="NCBI Taxonomy" id="2591633"/>
    <lineage>
        <taxon>Bacteria</taxon>
        <taxon>Pseudomonadati</taxon>
        <taxon>Pseudomonadota</taxon>
        <taxon>Gammaproteobacteria</taxon>
        <taxon>Lysobacterales</taxon>
        <taxon>Lysobacteraceae</taxon>
        <taxon>Marilutibacter</taxon>
    </lineage>
</organism>
<dbReference type="AlphaFoldDB" id="A0A514BP82"/>
<dbReference type="FunFam" id="1.10.10.10:FF:000403">
    <property type="entry name" value="ArsR family transcriptional regulator"/>
    <property type="match status" value="1"/>
</dbReference>
<keyword evidence="6" id="KW-1185">Reference proteome</keyword>
<feature type="domain" description="HTH arsR-type" evidence="4">
    <location>
        <begin position="15"/>
        <end position="112"/>
    </location>
</feature>
<proteinExistence type="predicted"/>
<evidence type="ECO:0000256" key="1">
    <source>
        <dbReference type="ARBA" id="ARBA00023015"/>
    </source>
</evidence>
<reference evidence="5 6" key="1">
    <citation type="submission" date="2019-06" db="EMBL/GenBank/DDBJ databases">
        <title>Lysobacter alkalisoli sp. nov. isolated from saline-alkali soil.</title>
        <authorList>
            <person name="Sun J.-Q."/>
            <person name="Xu L."/>
        </authorList>
    </citation>
    <scope>NUCLEOTIDE SEQUENCE [LARGE SCALE GENOMIC DNA]</scope>
    <source>
        <strain evidence="5 6">SJ-36</strain>
    </source>
</reference>
<evidence type="ECO:0000256" key="2">
    <source>
        <dbReference type="ARBA" id="ARBA00023125"/>
    </source>
</evidence>
<dbReference type="InterPro" id="IPR036390">
    <property type="entry name" value="WH_DNA-bd_sf"/>
</dbReference>
<dbReference type="SMART" id="SM00418">
    <property type="entry name" value="HTH_ARSR"/>
    <property type="match status" value="1"/>
</dbReference>
<dbReference type="InterPro" id="IPR036388">
    <property type="entry name" value="WH-like_DNA-bd_sf"/>
</dbReference>
<evidence type="ECO:0000259" key="4">
    <source>
        <dbReference type="PROSITE" id="PS50987"/>
    </source>
</evidence>
<accession>A0A514BP82</accession>
<dbReference type="Pfam" id="PF01022">
    <property type="entry name" value="HTH_5"/>
    <property type="match status" value="1"/>
</dbReference>
<dbReference type="KEGG" id="lyj:FKV23_03080"/>